<accession>A0A3L8DSV0</accession>
<dbReference type="Proteomes" id="UP000279307">
    <property type="component" value="Chromosome 4"/>
</dbReference>
<feature type="domain" description="Reverse transcriptase" evidence="1">
    <location>
        <begin position="1"/>
        <end position="103"/>
    </location>
</feature>
<protein>
    <recommendedName>
        <fullName evidence="1">Reverse transcriptase domain-containing protein</fullName>
    </recommendedName>
</protein>
<dbReference type="EMBL" id="QOIP01000004">
    <property type="protein sequence ID" value="RLU23515.1"/>
    <property type="molecule type" value="Genomic_DNA"/>
</dbReference>
<evidence type="ECO:0000313" key="2">
    <source>
        <dbReference type="EMBL" id="RLU23515.1"/>
    </source>
</evidence>
<dbReference type="PANTHER" id="PTHR21301:SF10">
    <property type="entry name" value="REVERSE TRANSCRIPTASE DOMAIN-CONTAINING PROTEIN"/>
    <property type="match status" value="1"/>
</dbReference>
<evidence type="ECO:0000313" key="3">
    <source>
        <dbReference type="Proteomes" id="UP000279307"/>
    </source>
</evidence>
<sequence>MGSPLPPILADTVMEDLELYCIGQLGFGLLIFYRYVDDIFTILPNDEVQHVIDVFNSYHPRLKFTCETEIDDGLSFLDTTVIRDGGRLVTNWYRKPTFSGRYISFLSNHPDKQKVGVIKSLVDRALLLSDPRFHTSNINVVKEILMNNCYPVEVIDRLKRE</sequence>
<dbReference type="OrthoDB" id="7687729at2759"/>
<dbReference type="Pfam" id="PF26215">
    <property type="entry name" value="HTH_animal"/>
    <property type="match status" value="1"/>
</dbReference>
<dbReference type="PANTHER" id="PTHR21301">
    <property type="entry name" value="REVERSE TRANSCRIPTASE"/>
    <property type="match status" value="1"/>
</dbReference>
<dbReference type="InterPro" id="IPR000477">
    <property type="entry name" value="RT_dom"/>
</dbReference>
<name>A0A3L8DSV0_OOCBI</name>
<organism evidence="2 3">
    <name type="scientific">Ooceraea biroi</name>
    <name type="common">Clonal raider ant</name>
    <name type="synonym">Cerapachys biroi</name>
    <dbReference type="NCBI Taxonomy" id="2015173"/>
    <lineage>
        <taxon>Eukaryota</taxon>
        <taxon>Metazoa</taxon>
        <taxon>Ecdysozoa</taxon>
        <taxon>Arthropoda</taxon>
        <taxon>Hexapoda</taxon>
        <taxon>Insecta</taxon>
        <taxon>Pterygota</taxon>
        <taxon>Neoptera</taxon>
        <taxon>Endopterygota</taxon>
        <taxon>Hymenoptera</taxon>
        <taxon>Apocrita</taxon>
        <taxon>Aculeata</taxon>
        <taxon>Formicoidea</taxon>
        <taxon>Formicidae</taxon>
        <taxon>Dorylinae</taxon>
        <taxon>Ooceraea</taxon>
    </lineage>
</organism>
<gene>
    <name evidence="2" type="ORF">DMN91_003720</name>
</gene>
<dbReference type="AlphaFoldDB" id="A0A3L8DSV0"/>
<dbReference type="PROSITE" id="PS50878">
    <property type="entry name" value="RT_POL"/>
    <property type="match status" value="1"/>
</dbReference>
<proteinExistence type="predicted"/>
<reference evidence="2 3" key="1">
    <citation type="journal article" date="2018" name="Genome Res.">
        <title>The genomic architecture and molecular evolution of ant odorant receptors.</title>
        <authorList>
            <person name="McKenzie S.K."/>
            <person name="Kronauer D.J.C."/>
        </authorList>
    </citation>
    <scope>NUCLEOTIDE SEQUENCE [LARGE SCALE GENOMIC DNA]</scope>
    <source>
        <strain evidence="2">Clonal line C1</strain>
    </source>
</reference>
<evidence type="ECO:0000259" key="1">
    <source>
        <dbReference type="PROSITE" id="PS50878"/>
    </source>
</evidence>
<dbReference type="InterPro" id="IPR058912">
    <property type="entry name" value="HTH_animal"/>
</dbReference>
<comment type="caution">
    <text evidence="2">The sequence shown here is derived from an EMBL/GenBank/DDBJ whole genome shotgun (WGS) entry which is preliminary data.</text>
</comment>